<name>A0ABV5YBB7_9ACTN</name>
<comment type="similarity">
    <text evidence="1">Belongs to the proline racemase family.</text>
</comment>
<reference evidence="2 3" key="1">
    <citation type="submission" date="2024-09" db="EMBL/GenBank/DDBJ databases">
        <authorList>
            <person name="Sun Q."/>
            <person name="Mori K."/>
        </authorList>
    </citation>
    <scope>NUCLEOTIDE SEQUENCE [LARGE SCALE GENOMIC DNA]</scope>
    <source>
        <strain evidence="2 3">TBRC 0563</strain>
    </source>
</reference>
<evidence type="ECO:0000313" key="3">
    <source>
        <dbReference type="Proteomes" id="UP001589627"/>
    </source>
</evidence>
<dbReference type="Proteomes" id="UP001589627">
    <property type="component" value="Unassembled WGS sequence"/>
</dbReference>
<comment type="caution">
    <text evidence="2">The sequence shown here is derived from an EMBL/GenBank/DDBJ whole genome shotgun (WGS) entry which is preliminary data.</text>
</comment>
<dbReference type="SFLD" id="SFLDS00028">
    <property type="entry name" value="Proline_Racemase"/>
    <property type="match status" value="1"/>
</dbReference>
<keyword evidence="3" id="KW-1185">Reference proteome</keyword>
<protein>
    <submittedName>
        <fullName evidence="2">Proline racemase family protein</fullName>
    </submittedName>
</protein>
<evidence type="ECO:0000256" key="1">
    <source>
        <dbReference type="ARBA" id="ARBA00007529"/>
    </source>
</evidence>
<dbReference type="Gene3D" id="3.10.310.10">
    <property type="entry name" value="Diaminopimelate Epimerase, Chain A, domain 1"/>
    <property type="match status" value="2"/>
</dbReference>
<organism evidence="2 3">
    <name type="scientific">Actinoallomurus acaciae</name>
    <dbReference type="NCBI Taxonomy" id="502577"/>
    <lineage>
        <taxon>Bacteria</taxon>
        <taxon>Bacillati</taxon>
        <taxon>Actinomycetota</taxon>
        <taxon>Actinomycetes</taxon>
        <taxon>Streptosporangiales</taxon>
        <taxon>Thermomonosporaceae</taxon>
        <taxon>Actinoallomurus</taxon>
    </lineage>
</organism>
<dbReference type="RefSeq" id="WP_378197959.1">
    <property type="nucleotide sequence ID" value="NZ_JBHLZP010000045.1"/>
</dbReference>
<evidence type="ECO:0000313" key="2">
    <source>
        <dbReference type="EMBL" id="MFB9832316.1"/>
    </source>
</evidence>
<proteinExistence type="inferred from homology"/>
<dbReference type="EMBL" id="JBHLZP010000045">
    <property type="protein sequence ID" value="MFB9832316.1"/>
    <property type="molecule type" value="Genomic_DNA"/>
</dbReference>
<dbReference type="SUPFAM" id="SSF54506">
    <property type="entry name" value="Diaminopimelate epimerase-like"/>
    <property type="match status" value="1"/>
</dbReference>
<dbReference type="PANTHER" id="PTHR33442:SF5">
    <property type="entry name" value="BIFUNCTIONAL TRANS-3-HYDROXY-L-PROLINE DEHYDRATASE_2-EPIMERASE"/>
    <property type="match status" value="1"/>
</dbReference>
<gene>
    <name evidence="2" type="ORF">ACFFNX_08970</name>
</gene>
<sequence>MNWGSDGALERAIGSWSRGVLPGLDVVDTHTAGNPTRIIVGGLDVPAGVEGVAATRRWLRDSADWVRRRLVHEPRGGGLTCAVLPLPADGPGHHIGAVILEPGSYPPMCGHCMIGLSMVVDEFDLLPDVPLIDGTREFTIATPAGPVGSSVRRGGPAATEVTLTNVDSYVVDHWSQKLGGRLVDVDLLWGGDYYATVDADDLGLRLEPAAALTITGLARDLAASIAERVVRDPHTGTELDVYQIMFHQSIDVGAPTSRVVVVAPPGEIDRSPCGTGSSALLALRVARGDVAAGETLTTRSIIDTVFEVRADAVADDAGRVIVRPLLTGTAHVTGFSRVVADPRDGLRDGFPPI</sequence>
<dbReference type="PANTHER" id="PTHR33442">
    <property type="entry name" value="TRANS-3-HYDROXY-L-PROLINE DEHYDRATASE"/>
    <property type="match status" value="1"/>
</dbReference>
<accession>A0ABV5YBB7</accession>
<dbReference type="Pfam" id="PF05544">
    <property type="entry name" value="Pro_racemase"/>
    <property type="match status" value="1"/>
</dbReference>
<dbReference type="InterPro" id="IPR008794">
    <property type="entry name" value="Pro_racemase_fam"/>
</dbReference>